<keyword evidence="2" id="KW-1185">Reference proteome</keyword>
<dbReference type="InParanoid" id="A0A7R8YWW5"/>
<gene>
    <name evidence="1" type="ORF">HERILL_LOCUS11445</name>
</gene>
<evidence type="ECO:0000313" key="1">
    <source>
        <dbReference type="EMBL" id="CAD7088853.1"/>
    </source>
</evidence>
<dbReference type="AlphaFoldDB" id="A0A7R8YWW5"/>
<reference evidence="1 2" key="1">
    <citation type="submission" date="2020-11" db="EMBL/GenBank/DDBJ databases">
        <authorList>
            <person name="Wallbank WR R."/>
            <person name="Pardo Diaz C."/>
            <person name="Kozak K."/>
            <person name="Martin S."/>
            <person name="Jiggins C."/>
            <person name="Moest M."/>
            <person name="Warren A I."/>
            <person name="Generalovic N T."/>
            <person name="Byers J.R.P. K."/>
            <person name="Montejo-Kovacevich G."/>
            <person name="Yen C E."/>
        </authorList>
    </citation>
    <scope>NUCLEOTIDE SEQUENCE [LARGE SCALE GENOMIC DNA]</scope>
</reference>
<dbReference type="Proteomes" id="UP000594454">
    <property type="component" value="Chromosome 4"/>
</dbReference>
<protein>
    <submittedName>
        <fullName evidence="1">Uncharacterized protein</fullName>
    </submittedName>
</protein>
<accession>A0A7R8YWW5</accession>
<organism evidence="1 2">
    <name type="scientific">Hermetia illucens</name>
    <name type="common">Black soldier fly</name>
    <dbReference type="NCBI Taxonomy" id="343691"/>
    <lineage>
        <taxon>Eukaryota</taxon>
        <taxon>Metazoa</taxon>
        <taxon>Ecdysozoa</taxon>
        <taxon>Arthropoda</taxon>
        <taxon>Hexapoda</taxon>
        <taxon>Insecta</taxon>
        <taxon>Pterygota</taxon>
        <taxon>Neoptera</taxon>
        <taxon>Endopterygota</taxon>
        <taxon>Diptera</taxon>
        <taxon>Brachycera</taxon>
        <taxon>Stratiomyomorpha</taxon>
        <taxon>Stratiomyidae</taxon>
        <taxon>Hermetiinae</taxon>
        <taxon>Hermetia</taxon>
    </lineage>
</organism>
<name>A0A7R8YWW5_HERIL</name>
<dbReference type="EMBL" id="LR899012">
    <property type="protein sequence ID" value="CAD7088853.1"/>
    <property type="molecule type" value="Genomic_DNA"/>
</dbReference>
<evidence type="ECO:0000313" key="2">
    <source>
        <dbReference type="Proteomes" id="UP000594454"/>
    </source>
</evidence>
<proteinExistence type="predicted"/>
<sequence length="160" mass="18652">MGLISPLVNAEPLAFEYISTTIKRWEASNLQARHTQFPIVPAEAYYNVRSEKNSTQFTVEVHNVEKRDEQKRWVIILPAKGPSLQKGYIKFRKSNHPKKRKLEVEEEETIQVASQMKGTELEEFNRKLKEQNPKLEAFIMKLEARMTNKLLKQQAAMIIP</sequence>